<evidence type="ECO:0000256" key="6">
    <source>
        <dbReference type="ARBA" id="ARBA00022801"/>
    </source>
</evidence>
<dbReference type="Pfam" id="PF01503">
    <property type="entry name" value="PRA-PH"/>
    <property type="match status" value="1"/>
</dbReference>
<dbReference type="GO" id="GO:0000105">
    <property type="term" value="P:L-histidine biosynthetic process"/>
    <property type="evidence" value="ECO:0007669"/>
    <property type="project" value="UniProtKB-UniRule"/>
</dbReference>
<evidence type="ECO:0000256" key="1">
    <source>
        <dbReference type="ARBA" id="ARBA00001460"/>
    </source>
</evidence>
<keyword evidence="4 9" id="KW-0028">Amino-acid biosynthesis</keyword>
<comment type="pathway">
    <text evidence="2 9">Amino-acid biosynthesis; L-histidine biosynthesis; L-histidine from 5-phospho-alpha-D-ribose 1-diphosphate: step 2/9.</text>
</comment>
<evidence type="ECO:0000256" key="2">
    <source>
        <dbReference type="ARBA" id="ARBA00005204"/>
    </source>
</evidence>
<comment type="similarity">
    <text evidence="3 9">Belongs to the PRA-PH family.</text>
</comment>
<dbReference type="InterPro" id="IPR021130">
    <property type="entry name" value="PRib-ATP_PPHydrolase-like"/>
</dbReference>
<protein>
    <recommendedName>
        <fullName evidence="9">Phosphoribosyl-ATP pyrophosphatase</fullName>
        <shortName evidence="9">PRA-PH</shortName>
        <ecNumber evidence="9">3.6.1.31</ecNumber>
    </recommendedName>
</protein>
<keyword evidence="9" id="KW-0963">Cytoplasm</keyword>
<dbReference type="AlphaFoldDB" id="A0A833J5C4"/>
<dbReference type="HAMAP" id="MF_01020">
    <property type="entry name" value="HisE"/>
    <property type="match status" value="1"/>
</dbReference>
<gene>
    <name evidence="9" type="primary">hisE</name>
    <name evidence="10" type="ORF">F8B43_2537</name>
</gene>
<reference evidence="10 11" key="1">
    <citation type="submission" date="2019-10" db="EMBL/GenBank/DDBJ databases">
        <title>Draft Genome Sequence of the Caffeine Degrading Methylotroph Methylorubrum populi PINKEL.</title>
        <authorList>
            <person name="Dawson S.C."/>
            <person name="Zhang X."/>
            <person name="Wright M.E."/>
            <person name="Sharma G."/>
            <person name="Langner J.T."/>
            <person name="Ditty J.L."/>
            <person name="Subuyuj G.A."/>
        </authorList>
    </citation>
    <scope>NUCLEOTIDE SEQUENCE [LARGE SCALE GENOMIC DNA]</scope>
    <source>
        <strain evidence="10 11">Pinkel</strain>
    </source>
</reference>
<keyword evidence="7 9" id="KW-0067">ATP-binding</keyword>
<dbReference type="EMBL" id="WEKV01000010">
    <property type="protein sequence ID" value="KAB7784504.1"/>
    <property type="molecule type" value="Genomic_DNA"/>
</dbReference>
<proteinExistence type="inferred from homology"/>
<keyword evidence="6 9" id="KW-0378">Hydrolase</keyword>
<evidence type="ECO:0000256" key="4">
    <source>
        <dbReference type="ARBA" id="ARBA00022605"/>
    </source>
</evidence>
<dbReference type="NCBIfam" id="NF001613">
    <property type="entry name" value="PRK00400.1-5"/>
    <property type="match status" value="1"/>
</dbReference>
<evidence type="ECO:0000313" key="10">
    <source>
        <dbReference type="EMBL" id="KAB7784504.1"/>
    </source>
</evidence>
<dbReference type="UniPathway" id="UPA00031">
    <property type="reaction ID" value="UER00007"/>
</dbReference>
<dbReference type="PANTHER" id="PTHR42945">
    <property type="entry name" value="HISTIDINE BIOSYNTHESIS BIFUNCTIONAL PROTEIN"/>
    <property type="match status" value="1"/>
</dbReference>
<organism evidence="10 11">
    <name type="scientific">Methylorubrum populi</name>
    <dbReference type="NCBI Taxonomy" id="223967"/>
    <lineage>
        <taxon>Bacteria</taxon>
        <taxon>Pseudomonadati</taxon>
        <taxon>Pseudomonadota</taxon>
        <taxon>Alphaproteobacteria</taxon>
        <taxon>Hyphomicrobiales</taxon>
        <taxon>Methylobacteriaceae</taxon>
        <taxon>Methylorubrum</taxon>
    </lineage>
</organism>
<evidence type="ECO:0000256" key="8">
    <source>
        <dbReference type="ARBA" id="ARBA00023102"/>
    </source>
</evidence>
<evidence type="ECO:0000256" key="7">
    <source>
        <dbReference type="ARBA" id="ARBA00022840"/>
    </source>
</evidence>
<dbReference type="GO" id="GO:0004636">
    <property type="term" value="F:phosphoribosyl-ATP diphosphatase activity"/>
    <property type="evidence" value="ECO:0007669"/>
    <property type="project" value="UniProtKB-UniRule"/>
</dbReference>
<dbReference type="GO" id="GO:0005737">
    <property type="term" value="C:cytoplasm"/>
    <property type="evidence" value="ECO:0007669"/>
    <property type="project" value="UniProtKB-SubCell"/>
</dbReference>
<dbReference type="PANTHER" id="PTHR42945:SF1">
    <property type="entry name" value="HISTIDINE BIOSYNTHESIS BIFUNCTIONAL PROTEIN HIS7"/>
    <property type="match status" value="1"/>
</dbReference>
<comment type="caution">
    <text evidence="10">The sequence shown here is derived from an EMBL/GenBank/DDBJ whole genome shotgun (WGS) entry which is preliminary data.</text>
</comment>
<dbReference type="InterPro" id="IPR008179">
    <property type="entry name" value="HisE"/>
</dbReference>
<comment type="catalytic activity">
    <reaction evidence="1 9">
        <text>1-(5-phospho-beta-D-ribosyl)-ATP + H2O = 1-(5-phospho-beta-D-ribosyl)-5'-AMP + diphosphate + H(+)</text>
        <dbReference type="Rhea" id="RHEA:22828"/>
        <dbReference type="ChEBI" id="CHEBI:15377"/>
        <dbReference type="ChEBI" id="CHEBI:15378"/>
        <dbReference type="ChEBI" id="CHEBI:33019"/>
        <dbReference type="ChEBI" id="CHEBI:59457"/>
        <dbReference type="ChEBI" id="CHEBI:73183"/>
        <dbReference type="EC" id="3.6.1.31"/>
    </reaction>
</comment>
<keyword evidence="8 9" id="KW-0368">Histidine biosynthesis</keyword>
<comment type="subcellular location">
    <subcellularLocation>
        <location evidence="9">Cytoplasm</location>
    </subcellularLocation>
</comment>
<dbReference type="CDD" id="cd11534">
    <property type="entry name" value="NTP-PPase_HisIE_like"/>
    <property type="match status" value="1"/>
</dbReference>
<accession>A0A833J5C4</accession>
<dbReference type="NCBIfam" id="TIGR03188">
    <property type="entry name" value="histidine_hisI"/>
    <property type="match status" value="1"/>
</dbReference>
<sequence>MRCRMISVPFARLMTKFSLDDLAALVDSRAGTPPETSYTAKLLSEGPAKAAKKLGEEAVEAAIAAVQGDRKALVSEAADVLYHLVVTLKAVGVPLDDVMAELGRRTAQSGLAEKAARRHT</sequence>
<keyword evidence="5 9" id="KW-0547">Nucleotide-binding</keyword>
<dbReference type="EC" id="3.6.1.31" evidence="9"/>
<dbReference type="SUPFAM" id="SSF101386">
    <property type="entry name" value="all-alpha NTP pyrophosphatases"/>
    <property type="match status" value="1"/>
</dbReference>
<dbReference type="GO" id="GO:0005524">
    <property type="term" value="F:ATP binding"/>
    <property type="evidence" value="ECO:0007669"/>
    <property type="project" value="UniProtKB-KW"/>
</dbReference>
<name>A0A833J5C4_9HYPH</name>
<evidence type="ECO:0000256" key="3">
    <source>
        <dbReference type="ARBA" id="ARBA00009392"/>
    </source>
</evidence>
<evidence type="ECO:0000256" key="5">
    <source>
        <dbReference type="ARBA" id="ARBA00022741"/>
    </source>
</evidence>
<dbReference type="Proteomes" id="UP000469949">
    <property type="component" value="Unassembled WGS sequence"/>
</dbReference>
<evidence type="ECO:0000313" key="11">
    <source>
        <dbReference type="Proteomes" id="UP000469949"/>
    </source>
</evidence>
<dbReference type="Gene3D" id="1.10.287.1080">
    <property type="entry name" value="MazG-like"/>
    <property type="match status" value="1"/>
</dbReference>
<evidence type="ECO:0000256" key="9">
    <source>
        <dbReference type="HAMAP-Rule" id="MF_01020"/>
    </source>
</evidence>